<protein>
    <submittedName>
        <fullName evidence="1">Uncharacterized protein</fullName>
    </submittedName>
</protein>
<dbReference type="EMBL" id="DYDO01000004">
    <property type="protein sequence ID" value="DBA26217.1"/>
    <property type="molecule type" value="Genomic_DNA"/>
</dbReference>
<accession>A0AAV3AI06</accession>
<evidence type="ECO:0000313" key="2">
    <source>
        <dbReference type="Proteomes" id="UP001181693"/>
    </source>
</evidence>
<proteinExistence type="predicted"/>
<dbReference type="Proteomes" id="UP001181693">
    <property type="component" value="Unassembled WGS sequence"/>
</dbReference>
<keyword evidence="2" id="KW-1185">Reference proteome</keyword>
<name>A0AAV3AI06_PYXAD</name>
<reference evidence="1" key="1">
    <citation type="thesis" date="2020" institute="ProQuest LLC" country="789 East Eisenhower Parkway, Ann Arbor, MI, USA">
        <title>Comparative Genomics and Chromosome Evolution.</title>
        <authorList>
            <person name="Mudd A.B."/>
        </authorList>
    </citation>
    <scope>NUCLEOTIDE SEQUENCE</scope>
    <source>
        <strain evidence="1">1538</strain>
        <tissue evidence="1">Blood</tissue>
    </source>
</reference>
<gene>
    <name evidence="1" type="ORF">GDO54_010506</name>
</gene>
<evidence type="ECO:0000313" key="1">
    <source>
        <dbReference type="EMBL" id="DBA26217.1"/>
    </source>
</evidence>
<dbReference type="AlphaFoldDB" id="A0AAV3AI06"/>
<comment type="caution">
    <text evidence="1">The sequence shown here is derived from an EMBL/GenBank/DDBJ whole genome shotgun (WGS) entry which is preliminary data.</text>
</comment>
<organism evidence="1 2">
    <name type="scientific">Pyxicephalus adspersus</name>
    <name type="common">African bullfrog</name>
    <dbReference type="NCBI Taxonomy" id="30357"/>
    <lineage>
        <taxon>Eukaryota</taxon>
        <taxon>Metazoa</taxon>
        <taxon>Chordata</taxon>
        <taxon>Craniata</taxon>
        <taxon>Vertebrata</taxon>
        <taxon>Euteleostomi</taxon>
        <taxon>Amphibia</taxon>
        <taxon>Batrachia</taxon>
        <taxon>Anura</taxon>
        <taxon>Neobatrachia</taxon>
        <taxon>Ranoidea</taxon>
        <taxon>Pyxicephalidae</taxon>
        <taxon>Pyxicephalinae</taxon>
        <taxon>Pyxicephalus</taxon>
    </lineage>
</organism>
<sequence length="91" mass="10137">MQCLKSPFCACPTSLFFFPIKKQKAGRGKKAGSALSTPTLSPLLGKKHGLQLEIVMKKLDRSVQSTYTFLMLLKLPQIPDEPARKYLPVMV</sequence>